<evidence type="ECO:0000256" key="2">
    <source>
        <dbReference type="ARBA" id="ARBA00022525"/>
    </source>
</evidence>
<keyword evidence="2" id="KW-0964">Secreted</keyword>
<evidence type="ECO:0000256" key="1">
    <source>
        <dbReference type="ARBA" id="ARBA00004613"/>
    </source>
</evidence>
<name>A0ABT1V6Q4_9ACTN</name>
<sequence>MIRRTAWRAVLALSWAGALLAPAAPATAQTGEGKLTVNVFREYAAKGTLDPRIQTALAGATIRVTSDHSRESRNYPVGPDGTITIDFDTWAGSKGKYKVELINWPDKYDPVTGTGFLQPAFAGTGLSSHLNYVDMDGGRDATLNMAVWNPDDYCQDNPTLVTACQQAATKPGEKTLVTFPYNSRGDTQGNTTNPKPIATVKETGNVYGLAYRKKDKRLFSGAYAKRHTEYGPGGPGADPQGAIYVTDRTTGATSLFTTVPNAGTTAHNQGSRVDAAFSSRPGKESLGDVDISSDGSELYVVNMNDGKLYTYDATQATATGPKRVPVPIPDSACTPLGDWRPMGLGVRDGVVYAGGVCSAESTQDATKLRAVVWTYDPTTGAFGAAPIVDEPLNFPRDPANDPTPGDWKPWTRDNLAQFPMGNVAYPQPMLGDIEIERDGSLVLGFRDRFGDQSGLQIPNANPNGPIESTVTGGDTNKVCRKSDGTYHWEGSADCPRPQGGNEWFTGDTWHTGTGHRETAWGALALPLQQDTIASTFLDPWRTITSGGVGWFDRTTGHRDATQDGFGVVYATDGGFGKANGLGDLELLCDDPPVQIGNRVWLDDGGGTQNSRNDEALGIPGMTVTLKDSTGKVIARKKTDDKGEYYFDHRDGLEPNTDYTVEFDKSTVDINKLPNYITTLDDLMWTRTTGRDPATNSDAEPTGGDETDPIAVAKVTTGPPGSVNHDLDAGMWAGT</sequence>
<feature type="domain" description="SD-repeat containing protein B" evidence="6">
    <location>
        <begin position="594"/>
        <end position="708"/>
    </location>
</feature>
<evidence type="ECO:0000313" key="7">
    <source>
        <dbReference type="EMBL" id="MCQ8193062.1"/>
    </source>
</evidence>
<feature type="region of interest" description="Disordered" evidence="4">
    <location>
        <begin position="260"/>
        <end position="289"/>
    </location>
</feature>
<feature type="region of interest" description="Disordered" evidence="4">
    <location>
        <begin position="687"/>
        <end position="709"/>
    </location>
</feature>
<accession>A0ABT1V6Q4</accession>
<dbReference type="RefSeq" id="WP_256653912.1">
    <property type="nucleotide sequence ID" value="NZ_JANIAA010000031.1"/>
</dbReference>
<keyword evidence="8" id="KW-1185">Reference proteome</keyword>
<feature type="region of interest" description="Disordered" evidence="4">
    <location>
        <begin position="715"/>
        <end position="734"/>
    </location>
</feature>
<evidence type="ECO:0000256" key="4">
    <source>
        <dbReference type="SAM" id="MobiDB-lite"/>
    </source>
</evidence>
<dbReference type="SUPFAM" id="SSF101908">
    <property type="entry name" value="Putative isomerase YbhE"/>
    <property type="match status" value="1"/>
</dbReference>
<proteinExistence type="predicted"/>
<feature type="compositionally biased region" description="Polar residues" evidence="4">
    <location>
        <begin position="260"/>
        <end position="271"/>
    </location>
</feature>
<feature type="region of interest" description="Disordered" evidence="4">
    <location>
        <begin position="454"/>
        <end position="475"/>
    </location>
</feature>
<feature type="compositionally biased region" description="Polar residues" evidence="4">
    <location>
        <begin position="454"/>
        <end position="474"/>
    </location>
</feature>
<feature type="chain" id="PRO_5045291868" description="SD-repeat containing protein B domain-containing protein" evidence="5">
    <location>
        <begin position="29"/>
        <end position="734"/>
    </location>
</feature>
<dbReference type="Gene3D" id="2.60.40.10">
    <property type="entry name" value="Immunoglobulins"/>
    <property type="match status" value="1"/>
</dbReference>
<comment type="subcellular location">
    <subcellularLocation>
        <location evidence="1">Secreted</location>
    </subcellularLocation>
</comment>
<evidence type="ECO:0000256" key="5">
    <source>
        <dbReference type="SAM" id="SignalP"/>
    </source>
</evidence>
<dbReference type="InterPro" id="IPR013783">
    <property type="entry name" value="Ig-like_fold"/>
</dbReference>
<dbReference type="SUPFAM" id="SSF117074">
    <property type="entry name" value="Hypothetical protein PA1324"/>
    <property type="match status" value="1"/>
</dbReference>
<dbReference type="Proteomes" id="UP001204746">
    <property type="component" value="Unassembled WGS sequence"/>
</dbReference>
<comment type="caution">
    <text evidence="7">The sequence shown here is derived from an EMBL/GenBank/DDBJ whole genome shotgun (WGS) entry which is preliminary data.</text>
</comment>
<evidence type="ECO:0000259" key="6">
    <source>
        <dbReference type="Pfam" id="PF17210"/>
    </source>
</evidence>
<protein>
    <recommendedName>
        <fullName evidence="6">SD-repeat containing protein B domain-containing protein</fullName>
    </recommendedName>
</protein>
<reference evidence="7 8" key="1">
    <citation type="submission" date="2022-07" db="EMBL/GenBank/DDBJ databases">
        <authorList>
            <person name="Phongsopitanun W."/>
            <person name="Tanasupawat S."/>
        </authorList>
    </citation>
    <scope>NUCLEOTIDE SEQUENCE [LARGE SCALE GENOMIC DNA]</scope>
    <source>
        <strain evidence="7 8">RCU-064</strain>
    </source>
</reference>
<evidence type="ECO:0000256" key="3">
    <source>
        <dbReference type="ARBA" id="ARBA00022729"/>
    </source>
</evidence>
<keyword evidence="3 5" id="KW-0732">Signal</keyword>
<dbReference type="InterPro" id="IPR033764">
    <property type="entry name" value="Sdr_B"/>
</dbReference>
<feature type="signal peptide" evidence="5">
    <location>
        <begin position="1"/>
        <end position="28"/>
    </location>
</feature>
<gene>
    <name evidence="7" type="ORF">NP777_33365</name>
</gene>
<dbReference type="EMBL" id="JANIAA010000031">
    <property type="protein sequence ID" value="MCQ8193062.1"/>
    <property type="molecule type" value="Genomic_DNA"/>
</dbReference>
<dbReference type="Pfam" id="PF17210">
    <property type="entry name" value="SdrD_B"/>
    <property type="match status" value="1"/>
</dbReference>
<organism evidence="7 8">
    <name type="scientific">Streptomyces rugosispiralis</name>
    <dbReference type="NCBI Taxonomy" id="2967341"/>
    <lineage>
        <taxon>Bacteria</taxon>
        <taxon>Bacillati</taxon>
        <taxon>Actinomycetota</taxon>
        <taxon>Actinomycetes</taxon>
        <taxon>Kitasatosporales</taxon>
        <taxon>Streptomycetaceae</taxon>
        <taxon>Streptomyces</taxon>
    </lineage>
</organism>
<evidence type="ECO:0000313" key="8">
    <source>
        <dbReference type="Proteomes" id="UP001204746"/>
    </source>
</evidence>